<protein>
    <submittedName>
        <fullName evidence="2">Uncharacterized protein</fullName>
    </submittedName>
</protein>
<sequence length="206" mass="22024">MTLSLTEMPLYEAEPTPDAQPTSVKLIDRPADRRTLMRGMALGAVTVGALVAGLSDRLTAPATAAGRRTALGPKETSSGGLQGWTSPNCAETGYGGGSPITEPPMAPSQMPWACVGPRVGPKNCDSEGWHQTRAYRENGFDINAYPQIRACDSANGMNSWRWKPGGTKPNQPNDGNTYRCSDGWQDRHKNGVSEIAIFTICQGRAS</sequence>
<reference evidence="2" key="1">
    <citation type="journal article" date="2014" name="Int. J. Syst. Evol. Microbiol.">
        <title>Complete genome sequence of Corynebacterium casei LMG S-19264T (=DSM 44701T), isolated from a smear-ripened cheese.</title>
        <authorList>
            <consortium name="US DOE Joint Genome Institute (JGI-PGF)"/>
            <person name="Walter F."/>
            <person name="Albersmeier A."/>
            <person name="Kalinowski J."/>
            <person name="Ruckert C."/>
        </authorList>
    </citation>
    <scope>NUCLEOTIDE SEQUENCE</scope>
    <source>
        <strain evidence="2">JCM 3091</strain>
    </source>
</reference>
<evidence type="ECO:0000256" key="1">
    <source>
        <dbReference type="SAM" id="MobiDB-lite"/>
    </source>
</evidence>
<name>A0A8J3FFV9_9ACTN</name>
<feature type="compositionally biased region" description="Polar residues" evidence="1">
    <location>
        <begin position="75"/>
        <end position="87"/>
    </location>
</feature>
<dbReference type="RefSeq" id="WP_189113283.1">
    <property type="nucleotide sequence ID" value="NZ_BMQC01000003.1"/>
</dbReference>
<feature type="region of interest" description="Disordered" evidence="1">
    <location>
        <begin position="1"/>
        <end position="23"/>
    </location>
</feature>
<dbReference type="AlphaFoldDB" id="A0A8J3FFV9"/>
<dbReference type="PROSITE" id="PS51318">
    <property type="entry name" value="TAT"/>
    <property type="match status" value="1"/>
</dbReference>
<reference evidence="2" key="2">
    <citation type="submission" date="2020-09" db="EMBL/GenBank/DDBJ databases">
        <authorList>
            <person name="Sun Q."/>
            <person name="Ohkuma M."/>
        </authorList>
    </citation>
    <scope>NUCLEOTIDE SEQUENCE</scope>
    <source>
        <strain evidence="2">JCM 3091</strain>
    </source>
</reference>
<accession>A0A8J3FFV9</accession>
<dbReference type="InterPro" id="IPR006311">
    <property type="entry name" value="TAT_signal"/>
</dbReference>
<evidence type="ECO:0000313" key="3">
    <source>
        <dbReference type="Proteomes" id="UP000662200"/>
    </source>
</evidence>
<feature type="compositionally biased region" description="Low complexity" evidence="1">
    <location>
        <begin position="63"/>
        <end position="73"/>
    </location>
</feature>
<dbReference type="EMBL" id="BMQC01000003">
    <property type="protein sequence ID" value="GGK22036.1"/>
    <property type="molecule type" value="Genomic_DNA"/>
</dbReference>
<gene>
    <name evidence="2" type="ORF">GCM10010124_13160</name>
</gene>
<comment type="caution">
    <text evidence="2">The sequence shown here is derived from an EMBL/GenBank/DDBJ whole genome shotgun (WGS) entry which is preliminary data.</text>
</comment>
<dbReference type="Proteomes" id="UP000662200">
    <property type="component" value="Unassembled WGS sequence"/>
</dbReference>
<feature type="region of interest" description="Disordered" evidence="1">
    <location>
        <begin position="63"/>
        <end position="87"/>
    </location>
</feature>
<keyword evidence="3" id="KW-1185">Reference proteome</keyword>
<evidence type="ECO:0000313" key="2">
    <source>
        <dbReference type="EMBL" id="GGK22036.1"/>
    </source>
</evidence>
<organism evidence="2 3">
    <name type="scientific">Pilimelia terevasa</name>
    <dbReference type="NCBI Taxonomy" id="53372"/>
    <lineage>
        <taxon>Bacteria</taxon>
        <taxon>Bacillati</taxon>
        <taxon>Actinomycetota</taxon>
        <taxon>Actinomycetes</taxon>
        <taxon>Micromonosporales</taxon>
        <taxon>Micromonosporaceae</taxon>
        <taxon>Pilimelia</taxon>
    </lineage>
</organism>
<proteinExistence type="predicted"/>